<reference evidence="1 2" key="1">
    <citation type="submission" date="2021-01" db="EMBL/GenBank/DDBJ databases">
        <title>Roseomonas sp. nov, a bacterium isolated from an oil production mixture in Yumen Oilfield.</title>
        <authorList>
            <person name="Wu D."/>
        </authorList>
    </citation>
    <scope>NUCLEOTIDE SEQUENCE [LARGE SCALE GENOMIC DNA]</scope>
    <source>
        <strain evidence="1 2">ROY-5-3</strain>
    </source>
</reference>
<proteinExistence type="predicted"/>
<sequence>MERAALETRWIVLGTDGRHVTMGRHTDPSPEEVSEAERALAAQGLSGWLAVMKGGYYVRRKPSLMMVRPLANPARPFEEAVAEFEAKRKAALASVAS</sequence>
<organism evidence="1 2">
    <name type="scientific">Falsiroseomonas oleicola</name>
    <dbReference type="NCBI Taxonomy" id="2801474"/>
    <lineage>
        <taxon>Bacteria</taxon>
        <taxon>Pseudomonadati</taxon>
        <taxon>Pseudomonadota</taxon>
        <taxon>Alphaproteobacteria</taxon>
        <taxon>Acetobacterales</taxon>
        <taxon>Roseomonadaceae</taxon>
        <taxon>Falsiroseomonas</taxon>
    </lineage>
</organism>
<evidence type="ECO:0000313" key="2">
    <source>
        <dbReference type="Proteomes" id="UP000689967"/>
    </source>
</evidence>
<evidence type="ECO:0000313" key="1">
    <source>
        <dbReference type="EMBL" id="MBU8545036.1"/>
    </source>
</evidence>
<dbReference type="Proteomes" id="UP000689967">
    <property type="component" value="Unassembled WGS sequence"/>
</dbReference>
<gene>
    <name evidence="1" type="ORF">JJQ90_15055</name>
</gene>
<dbReference type="EMBL" id="JAERQM010000004">
    <property type="protein sequence ID" value="MBU8545036.1"/>
    <property type="molecule type" value="Genomic_DNA"/>
</dbReference>
<keyword evidence="2" id="KW-1185">Reference proteome</keyword>
<accession>A0ABS6HC28</accession>
<protein>
    <submittedName>
        <fullName evidence="1">Uncharacterized protein</fullName>
    </submittedName>
</protein>
<comment type="caution">
    <text evidence="1">The sequence shown here is derived from an EMBL/GenBank/DDBJ whole genome shotgun (WGS) entry which is preliminary data.</text>
</comment>
<name>A0ABS6HC28_9PROT</name>
<dbReference type="RefSeq" id="WP_216876774.1">
    <property type="nucleotide sequence ID" value="NZ_JAERQM010000004.1"/>
</dbReference>